<gene>
    <name evidence="2" type="ORF">ACFOGP_10315</name>
</gene>
<sequence length="226" mass="24102">MLLLWGQTAAAVSLSTWSGPGPNACRGNCSLDWAKEQLTDVELAELEAAMTAHPEPEPVIVDDGTVFSMMSYQKDGVPYAYRTYTVALLSDPETARGWHMAGWSFVKLDACDNWAIIKQGETGPTLATAPADPDQDSIFQPGPTPTGDGIILSRGIPTSKPRLFAGDPDGPLPNPPLSPGPTDKPVSPDPVIPVPVPLPESVLLMLAGLGSLNLARRWRRAPDQRA</sequence>
<comment type="caution">
    <text evidence="2">The sequence shown here is derived from an EMBL/GenBank/DDBJ whole genome shotgun (WGS) entry which is preliminary data.</text>
</comment>
<proteinExistence type="predicted"/>
<protein>
    <recommendedName>
        <fullName evidence="4">Secreted protein with PEP-CTERM sorting signal</fullName>
    </recommendedName>
</protein>
<reference evidence="3" key="1">
    <citation type="journal article" date="2019" name="Int. J. Syst. Evol. Microbiol.">
        <title>The Global Catalogue of Microorganisms (GCM) 10K type strain sequencing project: providing services to taxonomists for standard genome sequencing and annotation.</title>
        <authorList>
            <consortium name="The Broad Institute Genomics Platform"/>
            <consortium name="The Broad Institute Genome Sequencing Center for Infectious Disease"/>
            <person name="Wu L."/>
            <person name="Ma J."/>
        </authorList>
    </citation>
    <scope>NUCLEOTIDE SEQUENCE [LARGE SCALE GENOMIC DNA]</scope>
    <source>
        <strain evidence="3">KCTC 52366</strain>
    </source>
</reference>
<evidence type="ECO:0008006" key="4">
    <source>
        <dbReference type="Google" id="ProtNLM"/>
    </source>
</evidence>
<organism evidence="2 3">
    <name type="scientific">Psychromarinibacter halotolerans</name>
    <dbReference type="NCBI Taxonomy" id="1775175"/>
    <lineage>
        <taxon>Bacteria</taxon>
        <taxon>Pseudomonadati</taxon>
        <taxon>Pseudomonadota</taxon>
        <taxon>Alphaproteobacteria</taxon>
        <taxon>Rhodobacterales</taxon>
        <taxon>Paracoccaceae</taxon>
        <taxon>Psychromarinibacter</taxon>
    </lineage>
</organism>
<name>A0ABV7GSW5_9RHOB</name>
<dbReference type="Proteomes" id="UP001595632">
    <property type="component" value="Unassembled WGS sequence"/>
</dbReference>
<feature type="region of interest" description="Disordered" evidence="1">
    <location>
        <begin position="161"/>
        <end position="192"/>
    </location>
</feature>
<evidence type="ECO:0000313" key="2">
    <source>
        <dbReference type="EMBL" id="MFC3143105.1"/>
    </source>
</evidence>
<dbReference type="EMBL" id="JBHRTB010000010">
    <property type="protein sequence ID" value="MFC3143105.1"/>
    <property type="molecule type" value="Genomic_DNA"/>
</dbReference>
<evidence type="ECO:0000256" key="1">
    <source>
        <dbReference type="SAM" id="MobiDB-lite"/>
    </source>
</evidence>
<dbReference type="RefSeq" id="WP_275633083.1">
    <property type="nucleotide sequence ID" value="NZ_JARGYD010000004.1"/>
</dbReference>
<feature type="compositionally biased region" description="Pro residues" evidence="1">
    <location>
        <begin position="170"/>
        <end position="179"/>
    </location>
</feature>
<keyword evidence="3" id="KW-1185">Reference proteome</keyword>
<evidence type="ECO:0000313" key="3">
    <source>
        <dbReference type="Proteomes" id="UP001595632"/>
    </source>
</evidence>
<accession>A0ABV7GSW5</accession>